<sequence>MRACAPSSTCPPQNYQRASRMNHGRSRRYIYTCGVVPFQDGAYLDITLYLDVSRVVRSINPNHTIPVAMYITPRRPSRHFEMIIQPLLLPPGNCASHANSNESCSTTLHCAAARSGCPAVANCGIRAVHLIKTKTGNPALNIKPLTLDVHRVYFGTALSWLNLISRVACPPCTLLSVKRPSE</sequence>
<proteinExistence type="predicted"/>
<dbReference type="Proteomes" id="UP000054270">
    <property type="component" value="Unassembled WGS sequence"/>
</dbReference>
<evidence type="ECO:0000313" key="1">
    <source>
        <dbReference type="EMBL" id="KJA16545.1"/>
    </source>
</evidence>
<reference evidence="2" key="1">
    <citation type="submission" date="2014-04" db="EMBL/GenBank/DDBJ databases">
        <title>Evolutionary Origins and Diversification of the Mycorrhizal Mutualists.</title>
        <authorList>
            <consortium name="DOE Joint Genome Institute"/>
            <consortium name="Mycorrhizal Genomics Consortium"/>
            <person name="Kohler A."/>
            <person name="Kuo A."/>
            <person name="Nagy L.G."/>
            <person name="Floudas D."/>
            <person name="Copeland A."/>
            <person name="Barry K.W."/>
            <person name="Cichocki N."/>
            <person name="Veneault-Fourrey C."/>
            <person name="LaButti K."/>
            <person name="Lindquist E.A."/>
            <person name="Lipzen A."/>
            <person name="Lundell T."/>
            <person name="Morin E."/>
            <person name="Murat C."/>
            <person name="Riley R."/>
            <person name="Ohm R."/>
            <person name="Sun H."/>
            <person name="Tunlid A."/>
            <person name="Henrissat B."/>
            <person name="Grigoriev I.V."/>
            <person name="Hibbett D.S."/>
            <person name="Martin F."/>
        </authorList>
    </citation>
    <scope>NUCLEOTIDE SEQUENCE [LARGE SCALE GENOMIC DNA]</scope>
    <source>
        <strain evidence="2">FD-334 SS-4</strain>
    </source>
</reference>
<name>A0A0D2P869_HYPSF</name>
<protein>
    <submittedName>
        <fullName evidence="1">Uncharacterized protein</fullName>
    </submittedName>
</protein>
<gene>
    <name evidence="1" type="ORF">HYPSUDRAFT_288879</name>
</gene>
<organism evidence="1 2">
    <name type="scientific">Hypholoma sublateritium (strain FD-334 SS-4)</name>
    <dbReference type="NCBI Taxonomy" id="945553"/>
    <lineage>
        <taxon>Eukaryota</taxon>
        <taxon>Fungi</taxon>
        <taxon>Dikarya</taxon>
        <taxon>Basidiomycota</taxon>
        <taxon>Agaricomycotina</taxon>
        <taxon>Agaricomycetes</taxon>
        <taxon>Agaricomycetidae</taxon>
        <taxon>Agaricales</taxon>
        <taxon>Agaricineae</taxon>
        <taxon>Strophariaceae</taxon>
        <taxon>Hypholoma</taxon>
    </lineage>
</organism>
<keyword evidence="2" id="KW-1185">Reference proteome</keyword>
<accession>A0A0D2P869</accession>
<dbReference type="EMBL" id="KN817619">
    <property type="protein sequence ID" value="KJA16545.1"/>
    <property type="molecule type" value="Genomic_DNA"/>
</dbReference>
<evidence type="ECO:0000313" key="2">
    <source>
        <dbReference type="Proteomes" id="UP000054270"/>
    </source>
</evidence>
<dbReference type="AlphaFoldDB" id="A0A0D2P869"/>